<sequence length="71" mass="8354">MNIKRPARVVWLKTLRRMSQARHSVRYVLSATEYFLRSDLSWCGYKHALKYRPIAIACVWGALIVDPDFEV</sequence>
<accession>A0A7X1L0L1</accession>
<evidence type="ECO:0000313" key="2">
    <source>
        <dbReference type="Proteomes" id="UP000526003"/>
    </source>
</evidence>
<comment type="caution">
    <text evidence="1">The sequence shown here is derived from an EMBL/GenBank/DDBJ whole genome shotgun (WGS) entry which is preliminary data.</text>
</comment>
<dbReference type="EMBL" id="JACMYG010000042">
    <property type="protein sequence ID" value="MBC2693219.1"/>
    <property type="molecule type" value="Genomic_DNA"/>
</dbReference>
<evidence type="ECO:0000313" key="1">
    <source>
        <dbReference type="EMBL" id="MBC2693219.1"/>
    </source>
</evidence>
<dbReference type="RefSeq" id="WP_185819128.1">
    <property type="nucleotide sequence ID" value="NZ_JACMYG010000042.1"/>
</dbReference>
<protein>
    <submittedName>
        <fullName evidence="1">Uncharacterized protein</fullName>
    </submittedName>
</protein>
<dbReference type="Proteomes" id="UP000526003">
    <property type="component" value="Unassembled WGS sequence"/>
</dbReference>
<name>A0A7X1L0L1_9PSED</name>
<reference evidence="1 2" key="1">
    <citation type="submission" date="2020-08" db="EMBL/GenBank/DDBJ databases">
        <title>Pseudomonas sp. nov.</title>
        <authorList>
            <person name="Gieschler S."/>
            <person name="Fiedler G."/>
            <person name="Brinks E."/>
            <person name="Boehnlein C."/>
            <person name="Franz C.M.A.P."/>
            <person name="Kabisch J."/>
        </authorList>
    </citation>
    <scope>NUCLEOTIDE SEQUENCE [LARGE SCALE GENOMIC DNA]</scope>
    <source>
        <strain evidence="1 2">MBT-1</strain>
    </source>
</reference>
<proteinExistence type="predicted"/>
<dbReference type="AlphaFoldDB" id="A0A7X1L0L1"/>
<organism evidence="1 2">
    <name type="scientific">Pseudomonas kielensis</name>
    <dbReference type="NCBI Taxonomy" id="2762577"/>
    <lineage>
        <taxon>Bacteria</taxon>
        <taxon>Pseudomonadati</taxon>
        <taxon>Pseudomonadota</taxon>
        <taxon>Gammaproteobacteria</taxon>
        <taxon>Pseudomonadales</taxon>
        <taxon>Pseudomonadaceae</taxon>
        <taxon>Pseudomonas</taxon>
    </lineage>
</organism>
<gene>
    <name evidence="1" type="ORF">H7995_25860</name>
</gene>
<keyword evidence="2" id="KW-1185">Reference proteome</keyword>